<evidence type="ECO:0000313" key="3">
    <source>
        <dbReference type="Proteomes" id="UP000466442"/>
    </source>
</evidence>
<gene>
    <name evidence="2" type="ORF">GE061_015180</name>
</gene>
<dbReference type="OrthoDB" id="6630265at2759"/>
<dbReference type="EMBL" id="WIXP02000006">
    <property type="protein sequence ID" value="KAF6209433.1"/>
    <property type="molecule type" value="Genomic_DNA"/>
</dbReference>
<keyword evidence="3" id="KW-1185">Reference proteome</keyword>
<keyword evidence="1" id="KW-0175">Coiled coil</keyword>
<sequence>MPFNRLADEIEQTLDYQDVDYDVVGSKIARLERRIQELEEMDRAILEEMVSVEDMPDVDMDKETKEADDIAIRGFYLCRKSKAILDPSKVMSSTASNKLKEEPSNTMIETTMFSMANPESVCNLWELDVLGIQDPLQKKTKEKRAEETHKFFLDTVRINEQGRYEVRLPWIEDHTPIPRNFVIAKRRIGVTSDIRKAFQQISLAEDDRDYIRFLWVKEDGSKGWKTVMENHCSAFILLRCASTIREPKDSVFFFFCAPEDDQRAFFENEGQTKALSGQAL</sequence>
<accession>A0A8S9XKC6</accession>
<feature type="coiled-coil region" evidence="1">
    <location>
        <begin position="21"/>
        <end position="48"/>
    </location>
</feature>
<reference evidence="2" key="1">
    <citation type="journal article" date="2021" name="Mol. Ecol. Resour.">
        <title>Apolygus lucorum genome provides insights into omnivorousness and mesophyll feeding.</title>
        <authorList>
            <person name="Liu Y."/>
            <person name="Liu H."/>
            <person name="Wang H."/>
            <person name="Huang T."/>
            <person name="Liu B."/>
            <person name="Yang B."/>
            <person name="Yin L."/>
            <person name="Li B."/>
            <person name="Zhang Y."/>
            <person name="Zhang S."/>
            <person name="Jiang F."/>
            <person name="Zhang X."/>
            <person name="Ren Y."/>
            <person name="Wang B."/>
            <person name="Wang S."/>
            <person name="Lu Y."/>
            <person name="Wu K."/>
            <person name="Fan W."/>
            <person name="Wang G."/>
        </authorList>
    </citation>
    <scope>NUCLEOTIDE SEQUENCE</scope>
    <source>
        <strain evidence="2">12Hb</strain>
    </source>
</reference>
<comment type="caution">
    <text evidence="2">The sequence shown here is derived from an EMBL/GenBank/DDBJ whole genome shotgun (WGS) entry which is preliminary data.</text>
</comment>
<proteinExistence type="predicted"/>
<dbReference type="AlphaFoldDB" id="A0A8S9XKC6"/>
<protein>
    <submittedName>
        <fullName evidence="2">Uncharacterized protein</fullName>
    </submittedName>
</protein>
<evidence type="ECO:0000313" key="2">
    <source>
        <dbReference type="EMBL" id="KAF6209433.1"/>
    </source>
</evidence>
<evidence type="ECO:0000256" key="1">
    <source>
        <dbReference type="SAM" id="Coils"/>
    </source>
</evidence>
<dbReference type="Proteomes" id="UP000466442">
    <property type="component" value="Unassembled WGS sequence"/>
</dbReference>
<name>A0A8S9XKC6_APOLU</name>
<organism evidence="2 3">
    <name type="scientific">Apolygus lucorum</name>
    <name type="common">Small green plant bug</name>
    <name type="synonym">Lygocoris lucorum</name>
    <dbReference type="NCBI Taxonomy" id="248454"/>
    <lineage>
        <taxon>Eukaryota</taxon>
        <taxon>Metazoa</taxon>
        <taxon>Ecdysozoa</taxon>
        <taxon>Arthropoda</taxon>
        <taxon>Hexapoda</taxon>
        <taxon>Insecta</taxon>
        <taxon>Pterygota</taxon>
        <taxon>Neoptera</taxon>
        <taxon>Paraneoptera</taxon>
        <taxon>Hemiptera</taxon>
        <taxon>Heteroptera</taxon>
        <taxon>Panheteroptera</taxon>
        <taxon>Cimicomorpha</taxon>
        <taxon>Miridae</taxon>
        <taxon>Mirini</taxon>
        <taxon>Apolygus</taxon>
    </lineage>
</organism>